<gene>
    <name evidence="1" type="ORF">CFX0092_A2618</name>
</gene>
<evidence type="ECO:0000313" key="1">
    <source>
        <dbReference type="EMBL" id="CUS04496.2"/>
    </source>
</evidence>
<dbReference type="AlphaFoldDB" id="A0A160T3C0"/>
<proteinExistence type="predicted"/>
<dbReference type="KEGG" id="pbf:CFX0092_A2618"/>
<name>A0A160T3C0_9CHLR</name>
<dbReference type="OrthoDB" id="189044at2"/>
<dbReference type="EMBL" id="LN890655">
    <property type="protein sequence ID" value="CUS04496.2"/>
    <property type="molecule type" value="Genomic_DNA"/>
</dbReference>
<protein>
    <submittedName>
        <fullName evidence="1">Uncharacterized protein</fullName>
    </submittedName>
</protein>
<sequence>MSQGSQKPWAKLMVLVMFISALVGLMLFSTTAGVSAGNGTADEILVFNRGTKTNPFTITKSMNGFIMEVPSGAANANWVSGQYAGFAGGTLYYRARVISIPQNQNRMKFGFCVWQDHFKNEECRGQWLTGVPGAESTWSHKLSDMWVKKAINWSQPRQRHGFIVRNAQNNPVSSKKNWNWGGENPDHWYPMNVHYTVVLVKQGGTFDGWENYGW</sequence>
<accession>A0A160T3C0</accession>
<reference evidence="1" key="1">
    <citation type="submission" date="2016-01" db="EMBL/GenBank/DDBJ databases">
        <authorList>
            <person name="Mcilroy J.S."/>
            <person name="Karst M S."/>
            <person name="Albertsen M."/>
        </authorList>
    </citation>
    <scope>NUCLEOTIDE SEQUENCE</scope>
    <source>
        <strain evidence="1">Cfx-K</strain>
    </source>
</reference>
<evidence type="ECO:0000313" key="2">
    <source>
        <dbReference type="Proteomes" id="UP000215027"/>
    </source>
</evidence>
<organism evidence="1 2">
    <name type="scientific">Candidatus Promineifilum breve</name>
    <dbReference type="NCBI Taxonomy" id="1806508"/>
    <lineage>
        <taxon>Bacteria</taxon>
        <taxon>Bacillati</taxon>
        <taxon>Chloroflexota</taxon>
        <taxon>Ardenticatenia</taxon>
        <taxon>Candidatus Promineifilales</taxon>
        <taxon>Candidatus Promineifilaceae</taxon>
        <taxon>Candidatus Promineifilum</taxon>
    </lineage>
</organism>
<dbReference type="Proteomes" id="UP000215027">
    <property type="component" value="Chromosome I"/>
</dbReference>
<keyword evidence="2" id="KW-1185">Reference proteome</keyword>
<dbReference type="RefSeq" id="WP_157913132.1">
    <property type="nucleotide sequence ID" value="NZ_LN890655.1"/>
</dbReference>